<dbReference type="STRING" id="1445577.A0A010RBB0"/>
<comment type="similarity">
    <text evidence="1">Belongs to the avfA family.</text>
</comment>
<name>A0A010RBB0_9PEZI</name>
<dbReference type="Proteomes" id="UP000020467">
    <property type="component" value="Unassembled WGS sequence"/>
</dbReference>
<protein>
    <submittedName>
        <fullName evidence="3">NAD-dependent epimerase/dehydratase</fullName>
    </submittedName>
</protein>
<dbReference type="AlphaFoldDB" id="A0A010RBB0"/>
<accession>A0A010RBB0</accession>
<evidence type="ECO:0000313" key="4">
    <source>
        <dbReference type="Proteomes" id="UP000020467"/>
    </source>
</evidence>
<dbReference type="OrthoDB" id="10254604at2759"/>
<evidence type="ECO:0000256" key="1">
    <source>
        <dbReference type="ARBA" id="ARBA00038376"/>
    </source>
</evidence>
<feature type="domain" description="NAD(P)-binding" evidence="2">
    <location>
        <begin position="16"/>
        <end position="223"/>
    </location>
</feature>
<organism evidence="3 4">
    <name type="scientific">Colletotrichum fioriniae PJ7</name>
    <dbReference type="NCBI Taxonomy" id="1445577"/>
    <lineage>
        <taxon>Eukaryota</taxon>
        <taxon>Fungi</taxon>
        <taxon>Dikarya</taxon>
        <taxon>Ascomycota</taxon>
        <taxon>Pezizomycotina</taxon>
        <taxon>Sordariomycetes</taxon>
        <taxon>Hypocreomycetidae</taxon>
        <taxon>Glomerellales</taxon>
        <taxon>Glomerellaceae</taxon>
        <taxon>Colletotrichum</taxon>
        <taxon>Colletotrichum acutatum species complex</taxon>
    </lineage>
</organism>
<evidence type="ECO:0000259" key="2">
    <source>
        <dbReference type="Pfam" id="PF13460"/>
    </source>
</evidence>
<dbReference type="CDD" id="cd05243">
    <property type="entry name" value="SDR_a5"/>
    <property type="match status" value="1"/>
</dbReference>
<gene>
    <name evidence="3" type="ORF">CFIO01_05993</name>
</gene>
<reference evidence="3 4" key="1">
    <citation type="submission" date="2014-02" db="EMBL/GenBank/DDBJ databases">
        <title>The genome sequence of Colletotrichum fioriniae PJ7.</title>
        <authorList>
            <person name="Baroncelli R."/>
            <person name="Thon M.R."/>
        </authorList>
    </citation>
    <scope>NUCLEOTIDE SEQUENCE [LARGE SCALE GENOMIC DNA]</scope>
    <source>
        <strain evidence="3 4">PJ7</strain>
    </source>
</reference>
<dbReference type="KEGG" id="cfj:CFIO01_05993"/>
<dbReference type="Gene3D" id="3.40.50.720">
    <property type="entry name" value="NAD(P)-binding Rossmann-like Domain"/>
    <property type="match status" value="1"/>
</dbReference>
<dbReference type="InterPro" id="IPR036291">
    <property type="entry name" value="NAD(P)-bd_dom_sf"/>
</dbReference>
<dbReference type="eggNOG" id="KOG1203">
    <property type="taxonomic scope" value="Eukaryota"/>
</dbReference>
<comment type="caution">
    <text evidence="3">The sequence shown here is derived from an EMBL/GenBank/DDBJ whole genome shotgun (WGS) entry which is preliminary data.</text>
</comment>
<keyword evidence="4" id="KW-1185">Reference proteome</keyword>
<dbReference type="PANTHER" id="PTHR15020">
    <property type="entry name" value="FLAVIN REDUCTASE-RELATED"/>
    <property type="match status" value="1"/>
</dbReference>
<proteinExistence type="inferred from homology"/>
<dbReference type="InterPro" id="IPR016040">
    <property type="entry name" value="NAD(P)-bd_dom"/>
</dbReference>
<dbReference type="SUPFAM" id="SSF51735">
    <property type="entry name" value="NAD(P)-binding Rossmann-fold domains"/>
    <property type="match status" value="1"/>
</dbReference>
<dbReference type="HOGENOM" id="CLU_025711_1_3_1"/>
<evidence type="ECO:0000313" key="3">
    <source>
        <dbReference type="EMBL" id="EXF85945.1"/>
    </source>
</evidence>
<dbReference type="Pfam" id="PF13460">
    <property type="entry name" value="NAD_binding_10"/>
    <property type="match status" value="1"/>
</dbReference>
<dbReference type="PANTHER" id="PTHR15020:SF50">
    <property type="entry name" value="UPF0659 PROTEIN YMR090W"/>
    <property type="match status" value="1"/>
</dbReference>
<dbReference type="EMBL" id="JARH01000046">
    <property type="protein sequence ID" value="EXF85945.1"/>
    <property type="molecule type" value="Genomic_DNA"/>
</dbReference>
<sequence>MGDASILHMPATLIFGGNGKTARQLTAILRDADTPHTIFSVIRNPEQIPDLEAIGAKPIVQDISTASEVDFIKIIESTRPDVVVWAAGGKDPKSAEAVDRDGAIRAMDALAKANVVAKRYIVVSALDVRDRDSKPVPNWYTDADEKLSDRMWGIIGPILRAKLAADTELRVGNAARKLNYTIVRPGGLTEGPSTGKARAGKVGTVGMIPREDVAKVVYAAIQNEKTYGLAFDVLGPKDDSPTIKEAVSQVAKHHEDTFEGYY</sequence>